<keyword evidence="2" id="KW-1185">Reference proteome</keyword>
<dbReference type="EMBL" id="SWDV01000031">
    <property type="protein sequence ID" value="TLX72963.1"/>
    <property type="molecule type" value="Genomic_DNA"/>
</dbReference>
<reference evidence="1 2" key="1">
    <citation type="submission" date="2019-04" db="EMBL/GenBank/DDBJ databases">
        <authorList>
            <person name="Li M."/>
        </authorList>
    </citation>
    <scope>NUCLEOTIDE SEQUENCE [LARGE SCALE GENOMIC DNA]</scope>
    <source>
        <strain evidence="1 2">LAM1902</strain>
    </source>
</reference>
<accession>A0A5R9QT21</accession>
<protein>
    <submittedName>
        <fullName evidence="1">Uncharacterized protein</fullName>
    </submittedName>
</protein>
<gene>
    <name evidence="1" type="ORF">FAS41_22140</name>
</gene>
<sequence length="170" mass="19258">MRIELNASHILGFWGSCGEVSQCEFQFGQRLIYVAHPAGEASEPYLREVQSLVQAAWDDIEAVIAFTRETVRPGEPELWRLLESAACRGSPLEVFSIHIAAGNGTASYTLSWSPDFDWRQVVYDEFDTWKESPISLQRFEPKKDLWLSIKRCGAGRFEPENVECLAKSAQ</sequence>
<evidence type="ECO:0000313" key="1">
    <source>
        <dbReference type="EMBL" id="TLX72963.1"/>
    </source>
</evidence>
<evidence type="ECO:0000313" key="2">
    <source>
        <dbReference type="Proteomes" id="UP000306635"/>
    </source>
</evidence>
<proteinExistence type="predicted"/>
<organism evidence="1 2">
    <name type="scientific">Pseudomonas nicosulfuronedens</name>
    <dbReference type="NCBI Taxonomy" id="2571105"/>
    <lineage>
        <taxon>Bacteria</taxon>
        <taxon>Pseudomonadati</taxon>
        <taxon>Pseudomonadota</taxon>
        <taxon>Gammaproteobacteria</taxon>
        <taxon>Pseudomonadales</taxon>
        <taxon>Pseudomonadaceae</taxon>
        <taxon>Pseudomonas</taxon>
    </lineage>
</organism>
<dbReference type="RefSeq" id="WP_138525564.1">
    <property type="nucleotide sequence ID" value="NZ_JAOCBK010000009.1"/>
</dbReference>
<comment type="caution">
    <text evidence="1">The sequence shown here is derived from an EMBL/GenBank/DDBJ whole genome shotgun (WGS) entry which is preliminary data.</text>
</comment>
<name>A0A5R9QT21_9PSED</name>
<dbReference type="PROSITE" id="PS51257">
    <property type="entry name" value="PROKAR_LIPOPROTEIN"/>
    <property type="match status" value="1"/>
</dbReference>
<dbReference type="OrthoDB" id="6884299at2"/>
<dbReference type="Proteomes" id="UP000306635">
    <property type="component" value="Unassembled WGS sequence"/>
</dbReference>
<dbReference type="AlphaFoldDB" id="A0A5R9QT21"/>